<dbReference type="EMBL" id="CT868649">
    <property type="protein sequence ID" value="CAK88296.1"/>
    <property type="molecule type" value="Genomic_DNA"/>
</dbReference>
<dbReference type="AlphaFoldDB" id="A0DZ29"/>
<evidence type="ECO:0000313" key="2">
    <source>
        <dbReference type="Proteomes" id="UP000000600"/>
    </source>
</evidence>
<protein>
    <submittedName>
        <fullName evidence="1">Uncharacterized protein</fullName>
    </submittedName>
</protein>
<dbReference type="InParanoid" id="A0DZ29"/>
<dbReference type="Proteomes" id="UP000000600">
    <property type="component" value="Unassembled WGS sequence"/>
</dbReference>
<dbReference type="GeneID" id="5041478"/>
<dbReference type="OrthoDB" id="1305at2759"/>
<evidence type="ECO:0000313" key="1">
    <source>
        <dbReference type="EMBL" id="CAK88296.1"/>
    </source>
</evidence>
<accession>A0DZ29</accession>
<dbReference type="KEGG" id="ptm:GSPATT00003265001"/>
<dbReference type="OMA" id="EVVKWEW"/>
<sequence>MLTQIESLHNQNQSMLSTNEVVKWEWQPFNNNIVHNGQTLRIEASNVIKYQNSNQGYSLDLKLWKPFPFSANIGWNWHKSWNIPELECQLKIDNDLEHHILNTLTIVANIYIVKHNYDKMEMESIGCQRNGISILRQLKFNTTSYKNEYQKFQILVVITQINSSQQFVIDAKCSPYIFVDSRKHARQQALNNNIQLIIDPFLPENLDKDFVKKERKNQPKNLLKVDNTIQGLINYFTAPNIRHKIKHPLFLAIKFDKCVKLYLKKQNLAKNSKDIILKVQSILMKSNQERQYSDKGMALLFQIDQTNELEFKKVYEITQIFENDIFMLYTKQDQIPVDYTLVEETSRLKYYYKQLYPNLINQKGGINQQSENQEEQAIVKQVTLNEKDYENQIDTHLLIKQCQQHKQQQEEYNNNQIFNYNNQLSYYYNQYQLQQQQQQQQFQIQQQQWYNNMQQQLQQQQQYYIMQQQQYQYHRFY</sequence>
<organism evidence="1 2">
    <name type="scientific">Paramecium tetraurelia</name>
    <dbReference type="NCBI Taxonomy" id="5888"/>
    <lineage>
        <taxon>Eukaryota</taxon>
        <taxon>Sar</taxon>
        <taxon>Alveolata</taxon>
        <taxon>Ciliophora</taxon>
        <taxon>Intramacronucleata</taxon>
        <taxon>Oligohymenophorea</taxon>
        <taxon>Peniculida</taxon>
        <taxon>Parameciidae</taxon>
        <taxon>Paramecium</taxon>
    </lineage>
</organism>
<dbReference type="HOGENOM" id="CLU_557206_0_0_1"/>
<gene>
    <name evidence="1" type="ORF">GSPATT00003265001</name>
</gene>
<name>A0DZ29_PARTE</name>
<dbReference type="RefSeq" id="XP_001455693.1">
    <property type="nucleotide sequence ID" value="XM_001455656.1"/>
</dbReference>
<proteinExistence type="predicted"/>
<reference evidence="1 2" key="1">
    <citation type="journal article" date="2006" name="Nature">
        <title>Global trends of whole-genome duplications revealed by the ciliate Paramecium tetraurelia.</title>
        <authorList>
            <consortium name="Genoscope"/>
            <person name="Aury J.-M."/>
            <person name="Jaillon O."/>
            <person name="Duret L."/>
            <person name="Noel B."/>
            <person name="Jubin C."/>
            <person name="Porcel B.M."/>
            <person name="Segurens B."/>
            <person name="Daubin V."/>
            <person name="Anthouard V."/>
            <person name="Aiach N."/>
            <person name="Arnaiz O."/>
            <person name="Billaut A."/>
            <person name="Beisson J."/>
            <person name="Blanc I."/>
            <person name="Bouhouche K."/>
            <person name="Camara F."/>
            <person name="Duharcourt S."/>
            <person name="Guigo R."/>
            <person name="Gogendeau D."/>
            <person name="Katinka M."/>
            <person name="Keller A.-M."/>
            <person name="Kissmehl R."/>
            <person name="Klotz C."/>
            <person name="Koll F."/>
            <person name="Le Moue A."/>
            <person name="Lepere C."/>
            <person name="Malinsky S."/>
            <person name="Nowacki M."/>
            <person name="Nowak J.K."/>
            <person name="Plattner H."/>
            <person name="Poulain J."/>
            <person name="Ruiz F."/>
            <person name="Serrano V."/>
            <person name="Zagulski M."/>
            <person name="Dessen P."/>
            <person name="Betermier M."/>
            <person name="Weissenbach J."/>
            <person name="Scarpelli C."/>
            <person name="Schachter V."/>
            <person name="Sperling L."/>
            <person name="Meyer E."/>
            <person name="Cohen J."/>
            <person name="Wincker P."/>
        </authorList>
    </citation>
    <scope>NUCLEOTIDE SEQUENCE [LARGE SCALE GENOMIC DNA]</scope>
    <source>
        <strain evidence="1 2">Stock d4-2</strain>
    </source>
</reference>
<keyword evidence="2" id="KW-1185">Reference proteome</keyword>